<organism evidence="2 3">
    <name type="scientific">Sphaerospermopsis torques-reginae ITEP-024</name>
    <dbReference type="NCBI Taxonomy" id="984208"/>
    <lineage>
        <taxon>Bacteria</taxon>
        <taxon>Bacillati</taxon>
        <taxon>Cyanobacteriota</taxon>
        <taxon>Cyanophyceae</taxon>
        <taxon>Nostocales</taxon>
        <taxon>Aphanizomenonaceae</taxon>
        <taxon>Sphaerospermopsis</taxon>
        <taxon>Sphaerospermopsis torques-reginae</taxon>
    </lineage>
</organism>
<reference evidence="2 3" key="1">
    <citation type="journal article" date="2022" name="J. Am. Chem. Soc.">
        <title>Biosynthesis of Guanitoxin Enables Global Environmental Detection in Freshwater Cyanobacteria.</title>
        <authorList>
            <person name="Lima S.T."/>
            <person name="Fallon T.R."/>
            <person name="Cordoza J.L."/>
            <person name="Chekan J.R."/>
            <person name="Delbaje E."/>
            <person name="Hopiavuori A.R."/>
            <person name="Alvarenga D.O."/>
            <person name="Wood S.M."/>
            <person name="Luhavaya H."/>
            <person name="Baumgartner J.T."/>
            <person name="Dorr F.A."/>
            <person name="Etchegaray A."/>
            <person name="Pinto E."/>
            <person name="McKinnie S.M.K."/>
            <person name="Fiore M.F."/>
            <person name="Moore B.S."/>
        </authorList>
    </citation>
    <scope>NUCLEOTIDE SEQUENCE [LARGE SCALE GENOMIC DNA]</scope>
    <source>
        <strain evidence="2 3">ITEP-024</strain>
    </source>
</reference>
<dbReference type="Proteomes" id="UP000826540">
    <property type="component" value="Chromosome"/>
</dbReference>
<dbReference type="InterPro" id="IPR051396">
    <property type="entry name" value="Bact_Antivir_Def_Nuclease"/>
</dbReference>
<protein>
    <submittedName>
        <fullName evidence="2">AAA family ATPase</fullName>
    </submittedName>
</protein>
<name>A0ABX8X0N8_9CYAN</name>
<evidence type="ECO:0000259" key="1">
    <source>
        <dbReference type="Pfam" id="PF13175"/>
    </source>
</evidence>
<dbReference type="InterPro" id="IPR041685">
    <property type="entry name" value="AAA_GajA/Old/RecF-like"/>
</dbReference>
<evidence type="ECO:0000313" key="3">
    <source>
        <dbReference type="Proteomes" id="UP000826540"/>
    </source>
</evidence>
<gene>
    <name evidence="2" type="ORF">K2F26_02315</name>
</gene>
<dbReference type="Pfam" id="PF13175">
    <property type="entry name" value="AAA_15"/>
    <property type="match status" value="1"/>
</dbReference>
<dbReference type="PANTHER" id="PTHR43581">
    <property type="entry name" value="ATP/GTP PHOSPHATASE"/>
    <property type="match status" value="1"/>
</dbReference>
<dbReference type="CDD" id="cd00267">
    <property type="entry name" value="ABC_ATPase"/>
    <property type="match status" value="1"/>
</dbReference>
<sequence length="471" mass="54681">MKVKIANLGVVEKAEIDLKPLTVFIGRNGTGKTWTAYTLASILGKYGCVRYWKEHIDKKTKQRYPIIDNAIEEFLQEGNVRIDLIDFAEEFIEIYINDVSSLSHNWMNTFLETERVNFENMNVSFNLSEAKQEIFDNIKTHVVQQKFSFGSQSKNTLHILKELGKPSIYFYIVSVSEYSILNKLPKIVFEQILLQEIFKIIHRAFYSCVYIFPTERTGVLPLFSSINKIEEYYESEDYEDYEDDDENIVYGYVNFTEVVKKFKNMVYSVYEKTSIEREEENQVYPEVSKYIQLAQILENDILEGKVNIIDDTGINKEILYQPSENIKLEMAVSSSMVKELAPLVLYLRHLALPNELLIIDEPEMNLHPAAQVEITEFLAMLVQAGLKVLITTHSPYIVDHLSNLMKAAKYEDKESIKERFYLERTEAFIPQDKVSVYLFEDGTAKNILHEDGRIDWGTFGDVSDDISHIFP</sequence>
<dbReference type="SUPFAM" id="SSF52540">
    <property type="entry name" value="P-loop containing nucleoside triphosphate hydrolases"/>
    <property type="match status" value="1"/>
</dbReference>
<dbReference type="RefSeq" id="WP_220610187.1">
    <property type="nucleotide sequence ID" value="NZ_CP080598.1"/>
</dbReference>
<dbReference type="PANTHER" id="PTHR43581:SF2">
    <property type="entry name" value="EXCINUCLEASE ATPASE SUBUNIT"/>
    <property type="match status" value="1"/>
</dbReference>
<accession>A0ABX8X0N8</accession>
<dbReference type="EMBL" id="CP080598">
    <property type="protein sequence ID" value="QYX32259.1"/>
    <property type="molecule type" value="Genomic_DNA"/>
</dbReference>
<evidence type="ECO:0000313" key="2">
    <source>
        <dbReference type="EMBL" id="QYX32259.1"/>
    </source>
</evidence>
<keyword evidence="3" id="KW-1185">Reference proteome</keyword>
<proteinExistence type="predicted"/>
<dbReference type="InterPro" id="IPR027417">
    <property type="entry name" value="P-loop_NTPase"/>
</dbReference>
<feature type="domain" description="Endonuclease GajA/Old nuclease/RecF-like AAA" evidence="1">
    <location>
        <begin position="2"/>
        <end position="398"/>
    </location>
</feature>
<dbReference type="Gene3D" id="3.40.50.300">
    <property type="entry name" value="P-loop containing nucleotide triphosphate hydrolases"/>
    <property type="match status" value="1"/>
</dbReference>